<protein>
    <submittedName>
        <fullName evidence="1">Uncharacterized protein</fullName>
    </submittedName>
</protein>
<name>A0AAV4NCP3_CAEEX</name>
<dbReference type="EMBL" id="BPLR01003205">
    <property type="protein sequence ID" value="GIX82095.1"/>
    <property type="molecule type" value="Genomic_DNA"/>
</dbReference>
<accession>A0AAV4NCP3</accession>
<organism evidence="1 2">
    <name type="scientific">Caerostris extrusa</name>
    <name type="common">Bark spider</name>
    <name type="synonym">Caerostris bankana</name>
    <dbReference type="NCBI Taxonomy" id="172846"/>
    <lineage>
        <taxon>Eukaryota</taxon>
        <taxon>Metazoa</taxon>
        <taxon>Ecdysozoa</taxon>
        <taxon>Arthropoda</taxon>
        <taxon>Chelicerata</taxon>
        <taxon>Arachnida</taxon>
        <taxon>Araneae</taxon>
        <taxon>Araneomorphae</taxon>
        <taxon>Entelegynae</taxon>
        <taxon>Araneoidea</taxon>
        <taxon>Araneidae</taxon>
        <taxon>Caerostris</taxon>
    </lineage>
</organism>
<keyword evidence="2" id="KW-1185">Reference proteome</keyword>
<dbReference type="AlphaFoldDB" id="A0AAV4NCP3"/>
<evidence type="ECO:0000313" key="1">
    <source>
        <dbReference type="EMBL" id="GIX82095.1"/>
    </source>
</evidence>
<proteinExistence type="predicted"/>
<dbReference type="Proteomes" id="UP001054945">
    <property type="component" value="Unassembled WGS sequence"/>
</dbReference>
<sequence>MAVGQYCSNGTKAVHIGFGTVTLVQCSACRFRYRSTGYNWVLVRQERLQCYYCNSCLFKYLCSATYVVLVCRVQFIRTILQYYCYNTRMFRYISNGTNALRIGLDTVIMVLMQCLSFQVPFHW</sequence>
<reference evidence="1 2" key="1">
    <citation type="submission" date="2021-06" db="EMBL/GenBank/DDBJ databases">
        <title>Caerostris extrusa draft genome.</title>
        <authorList>
            <person name="Kono N."/>
            <person name="Arakawa K."/>
        </authorList>
    </citation>
    <scope>NUCLEOTIDE SEQUENCE [LARGE SCALE GENOMIC DNA]</scope>
</reference>
<comment type="caution">
    <text evidence="1">The sequence shown here is derived from an EMBL/GenBank/DDBJ whole genome shotgun (WGS) entry which is preliminary data.</text>
</comment>
<gene>
    <name evidence="1" type="ORF">CEXT_708121</name>
</gene>
<evidence type="ECO:0000313" key="2">
    <source>
        <dbReference type="Proteomes" id="UP001054945"/>
    </source>
</evidence>